<proteinExistence type="predicted"/>
<dbReference type="Proteomes" id="UP001231189">
    <property type="component" value="Unassembled WGS sequence"/>
</dbReference>
<comment type="caution">
    <text evidence="1">The sequence shown here is derived from an EMBL/GenBank/DDBJ whole genome shotgun (WGS) entry which is preliminary data.</text>
</comment>
<protein>
    <submittedName>
        <fullName evidence="1">Uncharacterized protein</fullName>
    </submittedName>
</protein>
<evidence type="ECO:0000313" key="1">
    <source>
        <dbReference type="EMBL" id="KAK1600981.1"/>
    </source>
</evidence>
<keyword evidence="2" id="KW-1185">Reference proteome</keyword>
<name>A0AAD8VDB8_LOLMU</name>
<accession>A0AAD8VDB8</accession>
<dbReference type="AlphaFoldDB" id="A0AAD8VDB8"/>
<gene>
    <name evidence="1" type="ORF">QYE76_016732</name>
</gene>
<evidence type="ECO:0000313" key="2">
    <source>
        <dbReference type="Proteomes" id="UP001231189"/>
    </source>
</evidence>
<dbReference type="EMBL" id="JAUUTY010000527">
    <property type="protein sequence ID" value="KAK1600981.1"/>
    <property type="molecule type" value="Genomic_DNA"/>
</dbReference>
<reference evidence="1" key="1">
    <citation type="submission" date="2023-07" db="EMBL/GenBank/DDBJ databases">
        <title>A chromosome-level genome assembly of Lolium multiflorum.</title>
        <authorList>
            <person name="Chen Y."/>
            <person name="Copetti D."/>
            <person name="Kolliker R."/>
            <person name="Studer B."/>
        </authorList>
    </citation>
    <scope>NUCLEOTIDE SEQUENCE</scope>
    <source>
        <strain evidence="1">02402/16</strain>
        <tissue evidence="1">Leaf</tissue>
    </source>
</reference>
<sequence>MLPYSTVGEAEAALGRALTWAEAAWLRYSASVPDCYLHWPNIAITLVVYTLAPLPLVLLDLAAPEIAAPYKLQPKVQHPPAAFFRCYMDAVRVSLLTIGPYQLISYPAAKIVL</sequence>
<organism evidence="1 2">
    <name type="scientific">Lolium multiflorum</name>
    <name type="common">Italian ryegrass</name>
    <name type="synonym">Lolium perenne subsp. multiflorum</name>
    <dbReference type="NCBI Taxonomy" id="4521"/>
    <lineage>
        <taxon>Eukaryota</taxon>
        <taxon>Viridiplantae</taxon>
        <taxon>Streptophyta</taxon>
        <taxon>Embryophyta</taxon>
        <taxon>Tracheophyta</taxon>
        <taxon>Spermatophyta</taxon>
        <taxon>Magnoliopsida</taxon>
        <taxon>Liliopsida</taxon>
        <taxon>Poales</taxon>
        <taxon>Poaceae</taxon>
        <taxon>BOP clade</taxon>
        <taxon>Pooideae</taxon>
        <taxon>Poodae</taxon>
        <taxon>Poeae</taxon>
        <taxon>Poeae Chloroplast Group 2 (Poeae type)</taxon>
        <taxon>Loliodinae</taxon>
        <taxon>Loliinae</taxon>
        <taxon>Lolium</taxon>
    </lineage>
</organism>